<feature type="domain" description="SMB" evidence="8">
    <location>
        <begin position="50"/>
        <end position="93"/>
    </location>
</feature>
<keyword evidence="6" id="KW-0325">Glycoprotein</keyword>
<keyword evidence="3" id="KW-0479">Metal-binding</keyword>
<dbReference type="Gene3D" id="3.40.720.10">
    <property type="entry name" value="Alkaline Phosphatase, subunit A"/>
    <property type="match status" value="1"/>
</dbReference>
<keyword evidence="2" id="KW-0964">Secreted</keyword>
<evidence type="ECO:0000259" key="8">
    <source>
        <dbReference type="PROSITE" id="PS50958"/>
    </source>
</evidence>
<organism evidence="9">
    <name type="scientific">Castor canadensis</name>
    <name type="common">American beaver</name>
    <dbReference type="NCBI Taxonomy" id="51338"/>
    <lineage>
        <taxon>Eukaryota</taxon>
        <taxon>Metazoa</taxon>
        <taxon>Chordata</taxon>
        <taxon>Craniata</taxon>
        <taxon>Vertebrata</taxon>
        <taxon>Euteleostomi</taxon>
        <taxon>Mammalia</taxon>
        <taxon>Eutheria</taxon>
        <taxon>Euarchontoglires</taxon>
        <taxon>Glires</taxon>
        <taxon>Rodentia</taxon>
        <taxon>Castorimorpha</taxon>
        <taxon>Castoridae</taxon>
        <taxon>Castor</taxon>
    </lineage>
</organism>
<feature type="domain" description="SMB" evidence="8">
    <location>
        <begin position="94"/>
        <end position="138"/>
    </location>
</feature>
<reference evidence="9" key="1">
    <citation type="submission" date="2023-09" db="UniProtKB">
        <authorList>
            <consortium name="Ensembl"/>
        </authorList>
    </citation>
    <scope>IDENTIFICATION</scope>
</reference>
<dbReference type="SMART" id="SM00201">
    <property type="entry name" value="SO"/>
    <property type="match status" value="2"/>
</dbReference>
<keyword evidence="7" id="KW-1133">Transmembrane helix</keyword>
<proteinExistence type="predicted"/>
<evidence type="ECO:0000256" key="3">
    <source>
        <dbReference type="ARBA" id="ARBA00022723"/>
    </source>
</evidence>
<evidence type="ECO:0000256" key="5">
    <source>
        <dbReference type="ARBA" id="ARBA00023157"/>
    </source>
</evidence>
<dbReference type="InterPro" id="IPR001212">
    <property type="entry name" value="Somatomedin_B_dom"/>
</dbReference>
<accession>A0A8C0ZLT4</accession>
<evidence type="ECO:0000256" key="6">
    <source>
        <dbReference type="ARBA" id="ARBA00023180"/>
    </source>
</evidence>
<sequence>MDSMLTLATEEPVKKDTLKKYKIICVVLLALLVIVSLGLGLGLGLRKPEEQGSCRKKCFDSSYRGLEGCRCDAECKDRDDCCWDFEDTCVESTQIWTCNLFRCGESRLESSLCSCADDCLQRKDCCTDYKSVCQGEAPWVTEDCAALVEPQCPEGFDLPPVILFSMDGFRAEYLDTWSTLLPNINKLSK</sequence>
<dbReference type="FunFam" id="4.10.410.20:FF:000001">
    <property type="entry name" value="Ectonucleotide pyrophosphatase/phosphodiesterase family member 2"/>
    <property type="match status" value="1"/>
</dbReference>
<dbReference type="AlphaFoldDB" id="A0A8C0ZLT4"/>
<evidence type="ECO:0000256" key="1">
    <source>
        <dbReference type="ARBA" id="ARBA00004613"/>
    </source>
</evidence>
<evidence type="ECO:0000256" key="7">
    <source>
        <dbReference type="SAM" id="Phobius"/>
    </source>
</evidence>
<dbReference type="Pfam" id="PF01033">
    <property type="entry name" value="Somatomedin_B"/>
    <property type="match status" value="2"/>
</dbReference>
<protein>
    <recommendedName>
        <fullName evidence="8">SMB domain-containing protein</fullName>
    </recommendedName>
</protein>
<dbReference type="InterPro" id="IPR017850">
    <property type="entry name" value="Alkaline_phosphatase_core_sf"/>
</dbReference>
<dbReference type="SUPFAM" id="SSF90188">
    <property type="entry name" value="Somatomedin B domain"/>
    <property type="match status" value="2"/>
</dbReference>
<feature type="transmembrane region" description="Helical" evidence="7">
    <location>
        <begin position="21"/>
        <end position="45"/>
    </location>
</feature>
<dbReference type="GO" id="GO:0016787">
    <property type="term" value="F:hydrolase activity"/>
    <property type="evidence" value="ECO:0007669"/>
    <property type="project" value="UniProtKB-KW"/>
</dbReference>
<keyword evidence="5" id="KW-1015">Disulfide bond</keyword>
<dbReference type="Gene3D" id="4.10.410.20">
    <property type="match status" value="2"/>
</dbReference>
<dbReference type="PROSITE" id="PS50958">
    <property type="entry name" value="SMB_2"/>
    <property type="match status" value="2"/>
</dbReference>
<keyword evidence="7" id="KW-0472">Membrane</keyword>
<dbReference type="PROSITE" id="PS00524">
    <property type="entry name" value="SMB_1"/>
    <property type="match status" value="1"/>
</dbReference>
<keyword evidence="7" id="KW-0812">Transmembrane</keyword>
<evidence type="ECO:0000313" key="9">
    <source>
        <dbReference type="Ensembl" id="ENSCCNP00000002156.1"/>
    </source>
</evidence>
<name>A0A8C0ZLT4_CASCN</name>
<dbReference type="Ensembl" id="ENSCCNT00000002876.1">
    <property type="protein sequence ID" value="ENSCCNP00000002156.1"/>
    <property type="gene ID" value="ENSCCNG00000002386.1"/>
</dbReference>
<dbReference type="GO" id="GO:0046872">
    <property type="term" value="F:metal ion binding"/>
    <property type="evidence" value="ECO:0007669"/>
    <property type="project" value="UniProtKB-KW"/>
</dbReference>
<dbReference type="FunFam" id="4.10.410.20:FF:000004">
    <property type="entry name" value="ectonucleotide pyrophosphatase/phosphodiesterase family member 3"/>
    <property type="match status" value="1"/>
</dbReference>
<dbReference type="GO" id="GO:0005576">
    <property type="term" value="C:extracellular region"/>
    <property type="evidence" value="ECO:0007669"/>
    <property type="project" value="UniProtKB-SubCell"/>
</dbReference>
<evidence type="ECO:0000256" key="2">
    <source>
        <dbReference type="ARBA" id="ARBA00022525"/>
    </source>
</evidence>
<dbReference type="InterPro" id="IPR036024">
    <property type="entry name" value="Somatomedin_B-like_dom_sf"/>
</dbReference>
<dbReference type="SUPFAM" id="SSF53649">
    <property type="entry name" value="Alkaline phosphatase-like"/>
    <property type="match status" value="1"/>
</dbReference>
<comment type="subcellular location">
    <subcellularLocation>
        <location evidence="1">Secreted</location>
    </subcellularLocation>
</comment>
<keyword evidence="4" id="KW-0378">Hydrolase</keyword>
<evidence type="ECO:0000256" key="4">
    <source>
        <dbReference type="ARBA" id="ARBA00022801"/>
    </source>
</evidence>